<evidence type="ECO:0000313" key="3">
    <source>
        <dbReference type="EMBL" id="SDD88688.1"/>
    </source>
</evidence>
<sequence>MMQEHELEPVWGLPERPPAGEAILWQGAPDWRAHARQGLHLRGLALYFLLLLAARCAASLMEGASPSVALRDAAWFLPFAATALMLVVVLAILVARTSAYTITTQRIVFRIGIALSMTVNIPFTAIEAAAVKADADGKGDIVLTIAPRQRISYIFFWPHVRPWHYARPEPALRSVPDVETVARTLSRALAAAASLPMRPAADAATAGATTGPQTAAA</sequence>
<dbReference type="STRING" id="938405.SAMN02927895_03930"/>
<dbReference type="InterPro" id="IPR005182">
    <property type="entry name" value="YdbS-like_PH"/>
</dbReference>
<feature type="transmembrane region" description="Helical" evidence="1">
    <location>
        <begin position="73"/>
        <end position="95"/>
    </location>
</feature>
<keyword evidence="1" id="KW-0472">Membrane</keyword>
<name>A0A1G6YE95_9PROT</name>
<gene>
    <name evidence="3" type="ORF">SAMN04487779_101429</name>
</gene>
<evidence type="ECO:0000259" key="2">
    <source>
        <dbReference type="Pfam" id="PF03703"/>
    </source>
</evidence>
<keyword evidence="4" id="KW-1185">Reference proteome</keyword>
<keyword evidence="1" id="KW-1133">Transmembrane helix</keyword>
<organism evidence="3 4">
    <name type="scientific">Belnapia rosea</name>
    <dbReference type="NCBI Taxonomy" id="938405"/>
    <lineage>
        <taxon>Bacteria</taxon>
        <taxon>Pseudomonadati</taxon>
        <taxon>Pseudomonadota</taxon>
        <taxon>Alphaproteobacteria</taxon>
        <taxon>Acetobacterales</taxon>
        <taxon>Roseomonadaceae</taxon>
        <taxon>Belnapia</taxon>
    </lineage>
</organism>
<protein>
    <submittedName>
        <fullName evidence="3">PH domain-containing protein</fullName>
    </submittedName>
</protein>
<feature type="transmembrane region" description="Helical" evidence="1">
    <location>
        <begin position="44"/>
        <end position="61"/>
    </location>
</feature>
<feature type="transmembrane region" description="Helical" evidence="1">
    <location>
        <begin position="107"/>
        <end position="126"/>
    </location>
</feature>
<dbReference type="InterPro" id="IPR054839">
    <property type="entry name" value="puhB_PGC"/>
</dbReference>
<accession>A0A1G6YE95</accession>
<proteinExistence type="predicted"/>
<feature type="domain" description="YdbS-like PH" evidence="2">
    <location>
        <begin position="96"/>
        <end position="184"/>
    </location>
</feature>
<dbReference type="NCBIfam" id="NF040894">
    <property type="entry name" value="puhB_PGC"/>
    <property type="match status" value="1"/>
</dbReference>
<dbReference type="EMBL" id="FMZX01000014">
    <property type="protein sequence ID" value="SDD88688.1"/>
    <property type="molecule type" value="Genomic_DNA"/>
</dbReference>
<evidence type="ECO:0000256" key="1">
    <source>
        <dbReference type="SAM" id="Phobius"/>
    </source>
</evidence>
<keyword evidence="1" id="KW-0812">Transmembrane</keyword>
<dbReference type="RefSeq" id="WP_090664336.1">
    <property type="nucleotide sequence ID" value="NZ_FMZX01000014.1"/>
</dbReference>
<dbReference type="Proteomes" id="UP000198925">
    <property type="component" value="Unassembled WGS sequence"/>
</dbReference>
<reference evidence="3 4" key="1">
    <citation type="submission" date="2016-10" db="EMBL/GenBank/DDBJ databases">
        <authorList>
            <person name="de Groot N.N."/>
        </authorList>
    </citation>
    <scope>NUCLEOTIDE SEQUENCE [LARGE SCALE GENOMIC DNA]</scope>
    <source>
        <strain evidence="3 4">CPCC 100156</strain>
    </source>
</reference>
<dbReference type="Pfam" id="PF03703">
    <property type="entry name" value="bPH_2"/>
    <property type="match status" value="1"/>
</dbReference>
<evidence type="ECO:0000313" key="4">
    <source>
        <dbReference type="Proteomes" id="UP000198925"/>
    </source>
</evidence>
<dbReference type="AlphaFoldDB" id="A0A1G6YE95"/>